<sequence>MRGPGYLLRGLGLWRTRPRLMLLGVLPALLVAVVVLAALVGLLLTVGDLVAWATPFADDWAEALRGLLRLGLAVVVVLAFVVLASVTFTGLTLAVGDPFYARIWAETERMLGGEVPGSGPGFWRSAADGLVLAATGLAVGLGVVVLGLLPVVGAVAGVALGLLVSGWLLAGELLARPLEARGMDRAARAEVLRRDRGAVLGFGVATQLCFLVPLGAVAVMPAAVAGATMLARDLLDRPGRAPEWAA</sequence>
<evidence type="ECO:0000256" key="1">
    <source>
        <dbReference type="ARBA" id="ARBA00004141"/>
    </source>
</evidence>
<dbReference type="GO" id="GO:0009675">
    <property type="term" value="F:high-affinity sulfate:proton symporter activity"/>
    <property type="evidence" value="ECO:0007669"/>
    <property type="project" value="TreeGrafter"/>
</dbReference>
<organism evidence="11 12">
    <name type="scientific">Nocardioides marinus</name>
    <dbReference type="NCBI Taxonomy" id="374514"/>
    <lineage>
        <taxon>Bacteria</taxon>
        <taxon>Bacillati</taxon>
        <taxon>Actinomycetota</taxon>
        <taxon>Actinomycetes</taxon>
        <taxon>Propionibacteriales</taxon>
        <taxon>Nocardioidaceae</taxon>
        <taxon>Nocardioides</taxon>
    </lineage>
</organism>
<keyword evidence="6 10" id="KW-0812">Transmembrane</keyword>
<feature type="transmembrane region" description="Helical" evidence="10">
    <location>
        <begin position="196"/>
        <end position="224"/>
    </location>
</feature>
<feature type="transmembrane region" description="Helical" evidence="10">
    <location>
        <begin position="155"/>
        <end position="175"/>
    </location>
</feature>
<reference evidence="11 12" key="1">
    <citation type="submission" date="2020-07" db="EMBL/GenBank/DDBJ databases">
        <title>Sequencing the genomes of 1000 actinobacteria strains.</title>
        <authorList>
            <person name="Klenk H.-P."/>
        </authorList>
    </citation>
    <scope>NUCLEOTIDE SEQUENCE [LARGE SCALE GENOMIC DNA]</scope>
    <source>
        <strain evidence="11 12">DSM 18248</strain>
    </source>
</reference>
<feature type="transmembrane region" description="Helical" evidence="10">
    <location>
        <begin position="20"/>
        <end position="47"/>
    </location>
</feature>
<keyword evidence="4" id="KW-0997">Cell inner membrane</keyword>
<dbReference type="Pfam" id="PF07264">
    <property type="entry name" value="EI24"/>
    <property type="match status" value="1"/>
</dbReference>
<dbReference type="RefSeq" id="WP_218842327.1">
    <property type="nucleotide sequence ID" value="NZ_BAAAPP010000012.1"/>
</dbReference>
<dbReference type="GO" id="GO:0000103">
    <property type="term" value="P:sulfate assimilation"/>
    <property type="evidence" value="ECO:0007669"/>
    <property type="project" value="TreeGrafter"/>
</dbReference>
<proteinExistence type="predicted"/>
<name>A0A7Z0C1C0_9ACTN</name>
<evidence type="ECO:0000256" key="7">
    <source>
        <dbReference type="ARBA" id="ARBA00022989"/>
    </source>
</evidence>
<evidence type="ECO:0000256" key="5">
    <source>
        <dbReference type="ARBA" id="ARBA00022605"/>
    </source>
</evidence>
<dbReference type="InterPro" id="IPR059112">
    <property type="entry name" value="CysZ/EI24"/>
</dbReference>
<keyword evidence="5" id="KW-0028">Amino-acid biosynthesis</keyword>
<keyword evidence="12" id="KW-1185">Reference proteome</keyword>
<evidence type="ECO:0000256" key="10">
    <source>
        <dbReference type="SAM" id="Phobius"/>
    </source>
</evidence>
<keyword evidence="3" id="KW-1003">Cell membrane</keyword>
<gene>
    <name evidence="11" type="ORF">BKA05_001170</name>
</gene>
<evidence type="ECO:0000313" key="11">
    <source>
        <dbReference type="EMBL" id="NYI09655.1"/>
    </source>
</evidence>
<keyword evidence="9 10" id="KW-0472">Membrane</keyword>
<evidence type="ECO:0000256" key="9">
    <source>
        <dbReference type="ARBA" id="ARBA00023136"/>
    </source>
</evidence>
<keyword evidence="8" id="KW-0764">Sulfate transport</keyword>
<keyword evidence="7 10" id="KW-1133">Transmembrane helix</keyword>
<protein>
    <submittedName>
        <fullName evidence="11">CysZ protein</fullName>
    </submittedName>
</protein>
<accession>A0A7Z0C1C0</accession>
<evidence type="ECO:0000256" key="8">
    <source>
        <dbReference type="ARBA" id="ARBA00023032"/>
    </source>
</evidence>
<dbReference type="InterPro" id="IPR050480">
    <property type="entry name" value="CysZ-like"/>
</dbReference>
<dbReference type="GO" id="GO:0005886">
    <property type="term" value="C:plasma membrane"/>
    <property type="evidence" value="ECO:0007669"/>
    <property type="project" value="TreeGrafter"/>
</dbReference>
<dbReference type="Proteomes" id="UP000537326">
    <property type="component" value="Unassembled WGS sequence"/>
</dbReference>
<feature type="transmembrane region" description="Helical" evidence="10">
    <location>
        <begin position="67"/>
        <end position="95"/>
    </location>
</feature>
<keyword evidence="2" id="KW-0813">Transport</keyword>
<dbReference type="AlphaFoldDB" id="A0A7Z0C1C0"/>
<dbReference type="PANTHER" id="PTHR37468:SF1">
    <property type="entry name" value="SULFATE TRANSPORTER CYSZ"/>
    <property type="match status" value="1"/>
</dbReference>
<evidence type="ECO:0000256" key="4">
    <source>
        <dbReference type="ARBA" id="ARBA00022519"/>
    </source>
</evidence>
<evidence type="ECO:0000256" key="6">
    <source>
        <dbReference type="ARBA" id="ARBA00022692"/>
    </source>
</evidence>
<feature type="transmembrane region" description="Helical" evidence="10">
    <location>
        <begin position="130"/>
        <end position="149"/>
    </location>
</feature>
<evidence type="ECO:0000313" key="12">
    <source>
        <dbReference type="Proteomes" id="UP000537326"/>
    </source>
</evidence>
<evidence type="ECO:0000256" key="2">
    <source>
        <dbReference type="ARBA" id="ARBA00022448"/>
    </source>
</evidence>
<comment type="subcellular location">
    <subcellularLocation>
        <location evidence="1">Membrane</location>
        <topology evidence="1">Multi-pass membrane protein</topology>
    </subcellularLocation>
</comment>
<comment type="caution">
    <text evidence="11">The sequence shown here is derived from an EMBL/GenBank/DDBJ whole genome shotgun (WGS) entry which is preliminary data.</text>
</comment>
<dbReference type="GO" id="GO:0019344">
    <property type="term" value="P:cysteine biosynthetic process"/>
    <property type="evidence" value="ECO:0007669"/>
    <property type="project" value="TreeGrafter"/>
</dbReference>
<dbReference type="EMBL" id="JACBZI010000001">
    <property type="protein sequence ID" value="NYI09655.1"/>
    <property type="molecule type" value="Genomic_DNA"/>
</dbReference>
<evidence type="ECO:0000256" key="3">
    <source>
        <dbReference type="ARBA" id="ARBA00022475"/>
    </source>
</evidence>
<dbReference type="PANTHER" id="PTHR37468">
    <property type="entry name" value="SULFATE TRANSPORTER CYSZ"/>
    <property type="match status" value="1"/>
</dbReference>